<dbReference type="Pfam" id="PF00126">
    <property type="entry name" value="HTH_1"/>
    <property type="match status" value="1"/>
</dbReference>
<dbReference type="InterPro" id="IPR036388">
    <property type="entry name" value="WH-like_DNA-bd_sf"/>
</dbReference>
<dbReference type="InterPro" id="IPR000847">
    <property type="entry name" value="LysR_HTH_N"/>
</dbReference>
<dbReference type="Gene3D" id="3.40.190.290">
    <property type="match status" value="1"/>
</dbReference>
<dbReference type="PANTHER" id="PTHR30537:SF68">
    <property type="entry name" value="TRANSCRIPTIONAL REGULATOR-RELATED"/>
    <property type="match status" value="1"/>
</dbReference>
<keyword evidence="8" id="KW-1185">Reference proteome</keyword>
<comment type="similarity">
    <text evidence="1">Belongs to the LysR transcriptional regulatory family.</text>
</comment>
<evidence type="ECO:0000313" key="8">
    <source>
        <dbReference type="Proteomes" id="UP000550401"/>
    </source>
</evidence>
<gene>
    <name evidence="7" type="ORF">FHW12_004175</name>
</gene>
<protein>
    <submittedName>
        <fullName evidence="7">DNA-binding transcriptional LysR family regulator</fullName>
    </submittedName>
</protein>
<dbReference type="RefSeq" id="WP_182532950.1">
    <property type="nucleotide sequence ID" value="NZ_JACGXL010000008.1"/>
</dbReference>
<evidence type="ECO:0000256" key="3">
    <source>
        <dbReference type="ARBA" id="ARBA00023125"/>
    </source>
</evidence>
<dbReference type="PROSITE" id="PS50931">
    <property type="entry name" value="HTH_LYSR"/>
    <property type="match status" value="1"/>
</dbReference>
<dbReference type="InterPro" id="IPR058163">
    <property type="entry name" value="LysR-type_TF_proteobact-type"/>
</dbReference>
<dbReference type="CDD" id="cd08422">
    <property type="entry name" value="PBP2_CrgA_like"/>
    <property type="match status" value="1"/>
</dbReference>
<feature type="region of interest" description="Disordered" evidence="5">
    <location>
        <begin position="327"/>
        <end position="349"/>
    </location>
</feature>
<name>A0A839F8P3_9GAMM</name>
<sequence>MARDLNDTLIFVKVVEHGSFIAAARSLRLPKTSVSRKVQELEERLGAQLLHRTTRKLGLTEAGAIYFEHCQQIARQLDEAESAVGQLQGGPRGWLRVTAPYSIGITWVAPLLGEFYALHPELRVELVLTQEPLDLIAKELDVGLRVGNLPDSNLAARRLSVFRTQVYASPIYIERYGEPQHPDELARHRALAVHKSRTNGNYAWTLGDGNQVNDYRVDPILVANDPGPLISALLSGEGLMLASDVTIKPYAELGHVRRVLSGWTGPELDFNAVFPRGRVPSPKVRAFIDFLVDRLNFDADYMHVLCPDLCAQQQQRAETALAAALAAPAAASRPAARRKAEPEPALEDG</sequence>
<comment type="caution">
    <text evidence="7">The sequence shown here is derived from an EMBL/GenBank/DDBJ whole genome shotgun (WGS) entry which is preliminary data.</text>
</comment>
<keyword evidence="2" id="KW-0805">Transcription regulation</keyword>
<evidence type="ECO:0000256" key="5">
    <source>
        <dbReference type="SAM" id="MobiDB-lite"/>
    </source>
</evidence>
<dbReference type="GO" id="GO:0006351">
    <property type="term" value="P:DNA-templated transcription"/>
    <property type="evidence" value="ECO:0007669"/>
    <property type="project" value="TreeGrafter"/>
</dbReference>
<dbReference type="GO" id="GO:0003700">
    <property type="term" value="F:DNA-binding transcription factor activity"/>
    <property type="evidence" value="ECO:0007669"/>
    <property type="project" value="InterPro"/>
</dbReference>
<evidence type="ECO:0000259" key="6">
    <source>
        <dbReference type="PROSITE" id="PS50931"/>
    </source>
</evidence>
<evidence type="ECO:0000256" key="1">
    <source>
        <dbReference type="ARBA" id="ARBA00009437"/>
    </source>
</evidence>
<dbReference type="EMBL" id="JACGXL010000008">
    <property type="protein sequence ID" value="MBA8889928.1"/>
    <property type="molecule type" value="Genomic_DNA"/>
</dbReference>
<dbReference type="AlphaFoldDB" id="A0A839F8P3"/>
<dbReference type="FunFam" id="1.10.10.10:FF:000001">
    <property type="entry name" value="LysR family transcriptional regulator"/>
    <property type="match status" value="1"/>
</dbReference>
<dbReference type="SUPFAM" id="SSF46785">
    <property type="entry name" value="Winged helix' DNA-binding domain"/>
    <property type="match status" value="1"/>
</dbReference>
<reference evidence="7 8" key="1">
    <citation type="submission" date="2020-07" db="EMBL/GenBank/DDBJ databases">
        <title>Genomic Encyclopedia of Type Strains, Phase IV (KMG-V): Genome sequencing to study the core and pangenomes of soil and plant-associated prokaryotes.</title>
        <authorList>
            <person name="Whitman W."/>
        </authorList>
    </citation>
    <scope>NUCLEOTIDE SEQUENCE [LARGE SCALE GENOMIC DNA]</scope>
    <source>
        <strain evidence="7 8">RH2WT43</strain>
    </source>
</reference>
<dbReference type="GO" id="GO:0043565">
    <property type="term" value="F:sequence-specific DNA binding"/>
    <property type="evidence" value="ECO:0007669"/>
    <property type="project" value="TreeGrafter"/>
</dbReference>
<dbReference type="PANTHER" id="PTHR30537">
    <property type="entry name" value="HTH-TYPE TRANSCRIPTIONAL REGULATOR"/>
    <property type="match status" value="1"/>
</dbReference>
<dbReference type="Proteomes" id="UP000550401">
    <property type="component" value="Unassembled WGS sequence"/>
</dbReference>
<dbReference type="InterPro" id="IPR005119">
    <property type="entry name" value="LysR_subst-bd"/>
</dbReference>
<keyword evidence="3 7" id="KW-0238">DNA-binding</keyword>
<dbReference type="InterPro" id="IPR036390">
    <property type="entry name" value="WH_DNA-bd_sf"/>
</dbReference>
<accession>A0A839F8P3</accession>
<dbReference type="Gene3D" id="1.10.10.10">
    <property type="entry name" value="Winged helix-like DNA-binding domain superfamily/Winged helix DNA-binding domain"/>
    <property type="match status" value="1"/>
</dbReference>
<proteinExistence type="inferred from homology"/>
<evidence type="ECO:0000256" key="4">
    <source>
        <dbReference type="ARBA" id="ARBA00023163"/>
    </source>
</evidence>
<organism evidence="7 8">
    <name type="scientific">Dokdonella fugitiva</name>
    <dbReference type="NCBI Taxonomy" id="328517"/>
    <lineage>
        <taxon>Bacteria</taxon>
        <taxon>Pseudomonadati</taxon>
        <taxon>Pseudomonadota</taxon>
        <taxon>Gammaproteobacteria</taxon>
        <taxon>Lysobacterales</taxon>
        <taxon>Rhodanobacteraceae</taxon>
        <taxon>Dokdonella</taxon>
    </lineage>
</organism>
<evidence type="ECO:0000256" key="2">
    <source>
        <dbReference type="ARBA" id="ARBA00023015"/>
    </source>
</evidence>
<dbReference type="Pfam" id="PF03466">
    <property type="entry name" value="LysR_substrate"/>
    <property type="match status" value="1"/>
</dbReference>
<keyword evidence="4" id="KW-0804">Transcription</keyword>
<dbReference type="SUPFAM" id="SSF53850">
    <property type="entry name" value="Periplasmic binding protein-like II"/>
    <property type="match status" value="1"/>
</dbReference>
<evidence type="ECO:0000313" key="7">
    <source>
        <dbReference type="EMBL" id="MBA8889928.1"/>
    </source>
</evidence>
<feature type="domain" description="HTH lysR-type" evidence="6">
    <location>
        <begin position="1"/>
        <end position="60"/>
    </location>
</feature>